<organism evidence="1 2">
    <name type="scientific">Dermacentor silvarum</name>
    <name type="common">Tick</name>
    <dbReference type="NCBI Taxonomy" id="543639"/>
    <lineage>
        <taxon>Eukaryota</taxon>
        <taxon>Metazoa</taxon>
        <taxon>Ecdysozoa</taxon>
        <taxon>Arthropoda</taxon>
        <taxon>Chelicerata</taxon>
        <taxon>Arachnida</taxon>
        <taxon>Acari</taxon>
        <taxon>Parasitiformes</taxon>
        <taxon>Ixodida</taxon>
        <taxon>Ixodoidea</taxon>
        <taxon>Ixodidae</taxon>
        <taxon>Rhipicephalinae</taxon>
        <taxon>Dermacentor</taxon>
    </lineage>
</organism>
<evidence type="ECO:0000313" key="1">
    <source>
        <dbReference type="EMBL" id="KAH7977877.1"/>
    </source>
</evidence>
<proteinExistence type="predicted"/>
<name>A0ACB8DTE0_DERSI</name>
<gene>
    <name evidence="1" type="ORF">HPB49_003829</name>
</gene>
<reference evidence="1" key="1">
    <citation type="submission" date="2020-05" db="EMBL/GenBank/DDBJ databases">
        <title>Large-scale comparative analyses of tick genomes elucidate their genetic diversity and vector capacities.</title>
        <authorList>
            <person name="Jia N."/>
            <person name="Wang J."/>
            <person name="Shi W."/>
            <person name="Du L."/>
            <person name="Sun Y."/>
            <person name="Zhan W."/>
            <person name="Jiang J."/>
            <person name="Wang Q."/>
            <person name="Zhang B."/>
            <person name="Ji P."/>
            <person name="Sakyi L.B."/>
            <person name="Cui X."/>
            <person name="Yuan T."/>
            <person name="Jiang B."/>
            <person name="Yang W."/>
            <person name="Lam T.T.-Y."/>
            <person name="Chang Q."/>
            <person name="Ding S."/>
            <person name="Wang X."/>
            <person name="Zhu J."/>
            <person name="Ruan X."/>
            <person name="Zhao L."/>
            <person name="Wei J."/>
            <person name="Que T."/>
            <person name="Du C."/>
            <person name="Cheng J."/>
            <person name="Dai P."/>
            <person name="Han X."/>
            <person name="Huang E."/>
            <person name="Gao Y."/>
            <person name="Liu J."/>
            <person name="Shao H."/>
            <person name="Ye R."/>
            <person name="Li L."/>
            <person name="Wei W."/>
            <person name="Wang X."/>
            <person name="Wang C."/>
            <person name="Yang T."/>
            <person name="Huo Q."/>
            <person name="Li W."/>
            <person name="Guo W."/>
            <person name="Chen H."/>
            <person name="Zhou L."/>
            <person name="Ni X."/>
            <person name="Tian J."/>
            <person name="Zhou Y."/>
            <person name="Sheng Y."/>
            <person name="Liu T."/>
            <person name="Pan Y."/>
            <person name="Xia L."/>
            <person name="Li J."/>
            <person name="Zhao F."/>
            <person name="Cao W."/>
        </authorList>
    </citation>
    <scope>NUCLEOTIDE SEQUENCE</scope>
    <source>
        <strain evidence="1">Dsil-2018</strain>
    </source>
</reference>
<sequence length="104" mass="12439">MDTSWRYQKSTKVQQARNRKELQHMPNRSQRFPAIEVFLRVEDLGLANKERLLKDDKYILKNFVESTVKNNGRNEVDLPWRSKCSQLKDNRDVVLKRLESQDYG</sequence>
<accession>A0ACB8DTE0</accession>
<keyword evidence="2" id="KW-1185">Reference proteome</keyword>
<protein>
    <submittedName>
        <fullName evidence="1">Uncharacterized protein</fullName>
    </submittedName>
</protein>
<dbReference type="Proteomes" id="UP000821865">
    <property type="component" value="Chromosome 1"/>
</dbReference>
<evidence type="ECO:0000313" key="2">
    <source>
        <dbReference type="Proteomes" id="UP000821865"/>
    </source>
</evidence>
<dbReference type="EMBL" id="CM023470">
    <property type="protein sequence ID" value="KAH7977877.1"/>
    <property type="molecule type" value="Genomic_DNA"/>
</dbReference>
<comment type="caution">
    <text evidence="1">The sequence shown here is derived from an EMBL/GenBank/DDBJ whole genome shotgun (WGS) entry which is preliminary data.</text>
</comment>